<dbReference type="Pfam" id="PF04870">
    <property type="entry name" value="Moulting_cycle"/>
    <property type="match status" value="1"/>
</dbReference>
<gene>
    <name evidence="3" type="ORF">CYNAS_LOCUS19418</name>
</gene>
<keyword evidence="2" id="KW-0812">Transmembrane</keyword>
<evidence type="ECO:0000256" key="1">
    <source>
        <dbReference type="SAM" id="Coils"/>
    </source>
</evidence>
<accession>A0AA36HB06</accession>
<feature type="coiled-coil region" evidence="1">
    <location>
        <begin position="285"/>
        <end position="315"/>
    </location>
</feature>
<keyword evidence="4" id="KW-1185">Reference proteome</keyword>
<comment type="caution">
    <text evidence="3">The sequence shown here is derived from an EMBL/GenBank/DDBJ whole genome shotgun (WGS) entry which is preliminary data.</text>
</comment>
<dbReference type="EMBL" id="CATQJL010000316">
    <property type="protein sequence ID" value="CAJ0607435.1"/>
    <property type="molecule type" value="Genomic_DNA"/>
</dbReference>
<feature type="transmembrane region" description="Helical" evidence="2">
    <location>
        <begin position="632"/>
        <end position="653"/>
    </location>
</feature>
<protein>
    <submittedName>
        <fullName evidence="3">Uncharacterized protein</fullName>
    </submittedName>
</protein>
<evidence type="ECO:0000313" key="3">
    <source>
        <dbReference type="EMBL" id="CAJ0607435.1"/>
    </source>
</evidence>
<keyword evidence="2" id="KW-1133">Transmembrane helix</keyword>
<reference evidence="3" key="1">
    <citation type="submission" date="2023-07" db="EMBL/GenBank/DDBJ databases">
        <authorList>
            <consortium name="CYATHOMIX"/>
        </authorList>
    </citation>
    <scope>NUCLEOTIDE SEQUENCE</scope>
    <source>
        <strain evidence="3">N/A</strain>
    </source>
</reference>
<keyword evidence="1" id="KW-0175">Coiled coil</keyword>
<name>A0AA36HB06_CYLNA</name>
<organism evidence="3 4">
    <name type="scientific">Cylicocyclus nassatus</name>
    <name type="common">Nematode worm</name>
    <dbReference type="NCBI Taxonomy" id="53992"/>
    <lineage>
        <taxon>Eukaryota</taxon>
        <taxon>Metazoa</taxon>
        <taxon>Ecdysozoa</taxon>
        <taxon>Nematoda</taxon>
        <taxon>Chromadorea</taxon>
        <taxon>Rhabditida</taxon>
        <taxon>Rhabditina</taxon>
        <taxon>Rhabditomorpha</taxon>
        <taxon>Strongyloidea</taxon>
        <taxon>Strongylidae</taxon>
        <taxon>Cylicocyclus</taxon>
    </lineage>
</organism>
<evidence type="ECO:0000313" key="4">
    <source>
        <dbReference type="Proteomes" id="UP001176961"/>
    </source>
</evidence>
<proteinExistence type="predicted"/>
<keyword evidence="2" id="KW-0472">Membrane</keyword>
<dbReference type="PANTHER" id="PTHR21523">
    <property type="match status" value="1"/>
</dbReference>
<dbReference type="Proteomes" id="UP001176961">
    <property type="component" value="Unassembled WGS sequence"/>
</dbReference>
<dbReference type="InterPro" id="IPR006954">
    <property type="entry name" value="Mlt-10-like"/>
</dbReference>
<feature type="transmembrane region" description="Helical" evidence="2">
    <location>
        <begin position="665"/>
        <end position="688"/>
    </location>
</feature>
<evidence type="ECO:0000256" key="2">
    <source>
        <dbReference type="SAM" id="Phobius"/>
    </source>
</evidence>
<dbReference type="AlphaFoldDB" id="A0AA36HB06"/>
<dbReference type="PANTHER" id="PTHR21523:SF37">
    <property type="entry name" value="MLT-TEN (MLT-10) RELATED"/>
    <property type="match status" value="1"/>
</dbReference>
<sequence>MSFPWMENLVRLPFPNLDNSTDVEDALAKYPPALRPFINATAINARNRKNSTEDEVITDEDIADMPDDDEHPKVNTAHFDGKKTTITISTDAGLNLYQHWLDQAMSGLMAAVATKKLESVPEYLRAAHHTCAKRATTVQAHAKCRMRQTYAAKAAMLKRREQKFRKFDQKQFFVQEELGRKVLKTRFQQRIYPNSQTSGKLDSKETYGLQPKEYFPNEDGWVGSFKMRAKRSVEKPYENRRRMAVKPTAKKNYNLLDGSKTSPLALLAKKLVHTVRSFKSKDKEYKSWQEVVSEIKEEGRKLKQKQKVKKMLEQRFELFNNALRDEGLNKAMIKKLDVFGDDKEDAEMETLMRKAKKQEQTLNKEDKMMQEPVKLVREGLKLGMMMTGRNVSNFDKQNVKLISPRLLSLVPEGTEDDVVNLLSPSLFSLHNEGKGIEDELSLAKAFKLFDEQGHEEWLNFVIEASGVSDALSKMKDANAAAERRQLDEQFRNDEGQPLYFTKENVTEMYGPGEKRKIDVFEELQRSLSKQQLEEQEKHGYSLMTKEQMLLLYGPASPYNCSETLKRLRDVNANNSDHLIQNEIRLIAEAKQWKLRQKDIVLMPLVRSPLLIANAPILSQPVILSPLVFSPSILTPAVLGPVILGPWVFIPVILSPRLLSPLIVNPLIFSPIILSPLVLHPLILAPGIFNPLILSPLLLSPFILSPQVFTPLILTPFVLNPIILTPGVGTPLILSPFVLSPIILSPQSIRRVSLSAAKYPTEFMSLRGDGGWRLPEAWGAMSLNSKSIPDAPHKPTQQKLTSCSFPVNKLLQVSAQRQKRSTSEASLRTRSY</sequence>
<feature type="transmembrane region" description="Helical" evidence="2">
    <location>
        <begin position="721"/>
        <end position="743"/>
    </location>
</feature>